<feature type="chain" id="PRO_5039227375" description="DUF2147 domain-containing protein" evidence="1">
    <location>
        <begin position="27"/>
        <end position="155"/>
    </location>
</feature>
<evidence type="ECO:0000313" key="2">
    <source>
        <dbReference type="EMBL" id="MBO8415626.1"/>
    </source>
</evidence>
<evidence type="ECO:0000313" key="3">
    <source>
        <dbReference type="Proteomes" id="UP000823631"/>
    </source>
</evidence>
<dbReference type="EMBL" id="JADINH010000097">
    <property type="protein sequence ID" value="MBO8415626.1"/>
    <property type="molecule type" value="Genomic_DNA"/>
</dbReference>
<reference evidence="2" key="2">
    <citation type="journal article" date="2021" name="PeerJ">
        <title>Extensive microbial diversity within the chicken gut microbiome revealed by metagenomics and culture.</title>
        <authorList>
            <person name="Gilroy R."/>
            <person name="Ravi A."/>
            <person name="Getino M."/>
            <person name="Pursley I."/>
            <person name="Horton D.L."/>
            <person name="Alikhan N.F."/>
            <person name="Baker D."/>
            <person name="Gharbi K."/>
            <person name="Hall N."/>
            <person name="Watson M."/>
            <person name="Adriaenssens E.M."/>
            <person name="Foster-Nyarko E."/>
            <person name="Jarju S."/>
            <person name="Secka A."/>
            <person name="Antonio M."/>
            <person name="Oren A."/>
            <person name="Chaudhuri R.R."/>
            <person name="La Ragione R."/>
            <person name="Hildebrand F."/>
            <person name="Pallen M.J."/>
        </authorList>
    </citation>
    <scope>NUCLEOTIDE SEQUENCE</scope>
    <source>
        <strain evidence="2">17213</strain>
    </source>
</reference>
<proteinExistence type="predicted"/>
<organism evidence="2 3">
    <name type="scientific">Candidatus Avisuccinivibrio stercorigallinarum</name>
    <dbReference type="NCBI Taxonomy" id="2840704"/>
    <lineage>
        <taxon>Bacteria</taxon>
        <taxon>Pseudomonadati</taxon>
        <taxon>Pseudomonadota</taxon>
        <taxon>Gammaproteobacteria</taxon>
        <taxon>Aeromonadales</taxon>
        <taxon>Succinivibrionaceae</taxon>
        <taxon>Succinivibrionaceae incertae sedis</taxon>
        <taxon>Candidatus Avisuccinivibrio</taxon>
    </lineage>
</organism>
<evidence type="ECO:0008006" key="4">
    <source>
        <dbReference type="Google" id="ProtNLM"/>
    </source>
</evidence>
<name>A0A9D9GT10_9GAMM</name>
<reference evidence="2" key="1">
    <citation type="submission" date="2020-10" db="EMBL/GenBank/DDBJ databases">
        <authorList>
            <person name="Gilroy R."/>
        </authorList>
    </citation>
    <scope>NUCLEOTIDE SEQUENCE</scope>
    <source>
        <strain evidence="2">17213</strain>
    </source>
</reference>
<feature type="signal peptide" evidence="1">
    <location>
        <begin position="1"/>
        <end position="26"/>
    </location>
</feature>
<accession>A0A9D9GT10</accession>
<gene>
    <name evidence="2" type="ORF">IAB19_04510</name>
</gene>
<comment type="caution">
    <text evidence="2">The sequence shown here is derived from an EMBL/GenBank/DDBJ whole genome shotgun (WGS) entry which is preliminary data.</text>
</comment>
<keyword evidence="1" id="KW-0732">Signal</keyword>
<sequence>MQTAVSVWRKLMLLLCMAAAVLSLSACTPYYDDYVGIWVGIDESDQRDIVMYEFEIVKAGGVSYYIRLTRSHYEVEDGVGAYWTSSQPRFMPGWYNEDNGQLQAPFGTLDYSISDGSIKFGSINFVRKAKNTALKLKYVAREAVKKAYPELPISD</sequence>
<dbReference type="AlphaFoldDB" id="A0A9D9GT10"/>
<protein>
    <recommendedName>
        <fullName evidence="4">DUF2147 domain-containing protein</fullName>
    </recommendedName>
</protein>
<dbReference type="Proteomes" id="UP000823631">
    <property type="component" value="Unassembled WGS sequence"/>
</dbReference>
<evidence type="ECO:0000256" key="1">
    <source>
        <dbReference type="SAM" id="SignalP"/>
    </source>
</evidence>